<gene>
    <name evidence="1" type="ORF">HPB47_012736</name>
</gene>
<sequence length="244" mass="26095">MKRQELAAASSRASTTKVSRTGTDGDSVRTSISENGIVADADGGGGRGDGLWGPLEAVVSFEAGLSAGLEGGSGSPLCPELDVDVETPPLDEVVKGPCVRSVVRRCFPADMVYQFFYSNRGRKCTALGKNTSRCLRNANRFRTFSACNQACRRSTLAPKMTSKSRTKLTLVSGHRIHDAKGCRLRPSLGPCTSGDRRRAEFYFDASSQVCERRSDGQCADEGYATLKACLWACHIGIEGAIVAT</sequence>
<dbReference type="EMBL" id="JABSTQ010011550">
    <property type="protein sequence ID" value="KAG0410154.1"/>
    <property type="molecule type" value="Genomic_DNA"/>
</dbReference>
<reference evidence="1 2" key="1">
    <citation type="journal article" date="2020" name="Cell">
        <title>Large-Scale Comparative Analyses of Tick Genomes Elucidate Their Genetic Diversity and Vector Capacities.</title>
        <authorList>
            <consortium name="Tick Genome and Microbiome Consortium (TIGMIC)"/>
            <person name="Jia N."/>
            <person name="Wang J."/>
            <person name="Shi W."/>
            <person name="Du L."/>
            <person name="Sun Y."/>
            <person name="Zhan W."/>
            <person name="Jiang J.F."/>
            <person name="Wang Q."/>
            <person name="Zhang B."/>
            <person name="Ji P."/>
            <person name="Bell-Sakyi L."/>
            <person name="Cui X.M."/>
            <person name="Yuan T.T."/>
            <person name="Jiang B.G."/>
            <person name="Yang W.F."/>
            <person name="Lam T.T."/>
            <person name="Chang Q.C."/>
            <person name="Ding S.J."/>
            <person name="Wang X.J."/>
            <person name="Zhu J.G."/>
            <person name="Ruan X.D."/>
            <person name="Zhao L."/>
            <person name="Wei J.T."/>
            <person name="Ye R.Z."/>
            <person name="Que T.C."/>
            <person name="Du C.H."/>
            <person name="Zhou Y.H."/>
            <person name="Cheng J.X."/>
            <person name="Dai P.F."/>
            <person name="Guo W.B."/>
            <person name="Han X.H."/>
            <person name="Huang E.J."/>
            <person name="Li L.F."/>
            <person name="Wei W."/>
            <person name="Gao Y.C."/>
            <person name="Liu J.Z."/>
            <person name="Shao H.Z."/>
            <person name="Wang X."/>
            <person name="Wang C.C."/>
            <person name="Yang T.C."/>
            <person name="Huo Q.B."/>
            <person name="Li W."/>
            <person name="Chen H.Y."/>
            <person name="Chen S.E."/>
            <person name="Zhou L.G."/>
            <person name="Ni X.B."/>
            <person name="Tian J.H."/>
            <person name="Sheng Y."/>
            <person name="Liu T."/>
            <person name="Pan Y.S."/>
            <person name="Xia L.Y."/>
            <person name="Li J."/>
            <person name="Zhao F."/>
            <person name="Cao W.C."/>
        </authorList>
    </citation>
    <scope>NUCLEOTIDE SEQUENCE [LARGE SCALE GENOMIC DNA]</scope>
    <source>
        <strain evidence="1">Iper-2018</strain>
    </source>
</reference>
<name>A0AC60NSU8_IXOPE</name>
<protein>
    <submittedName>
        <fullName evidence="1">Uncharacterized protein</fullName>
    </submittedName>
</protein>
<evidence type="ECO:0000313" key="2">
    <source>
        <dbReference type="Proteomes" id="UP000805193"/>
    </source>
</evidence>
<organism evidence="1 2">
    <name type="scientific">Ixodes persulcatus</name>
    <name type="common">Taiga tick</name>
    <dbReference type="NCBI Taxonomy" id="34615"/>
    <lineage>
        <taxon>Eukaryota</taxon>
        <taxon>Metazoa</taxon>
        <taxon>Ecdysozoa</taxon>
        <taxon>Arthropoda</taxon>
        <taxon>Chelicerata</taxon>
        <taxon>Arachnida</taxon>
        <taxon>Acari</taxon>
        <taxon>Parasitiformes</taxon>
        <taxon>Ixodida</taxon>
        <taxon>Ixodoidea</taxon>
        <taxon>Ixodidae</taxon>
        <taxon>Ixodinae</taxon>
        <taxon>Ixodes</taxon>
    </lineage>
</organism>
<accession>A0AC60NSU8</accession>
<evidence type="ECO:0000313" key="1">
    <source>
        <dbReference type="EMBL" id="KAG0410154.1"/>
    </source>
</evidence>
<proteinExistence type="predicted"/>
<dbReference type="Proteomes" id="UP000805193">
    <property type="component" value="Unassembled WGS sequence"/>
</dbReference>
<keyword evidence="2" id="KW-1185">Reference proteome</keyword>
<comment type="caution">
    <text evidence="1">The sequence shown here is derived from an EMBL/GenBank/DDBJ whole genome shotgun (WGS) entry which is preliminary data.</text>
</comment>